<dbReference type="AlphaFoldDB" id="A0AA88CSS2"/>
<protein>
    <submittedName>
        <fullName evidence="7">Uncharacterized protein</fullName>
    </submittedName>
</protein>
<dbReference type="Pfam" id="PF00450">
    <property type="entry name" value="Peptidase_S10"/>
    <property type="match status" value="1"/>
</dbReference>
<name>A0AA88CSS2_FICCA</name>
<feature type="region of interest" description="Disordered" evidence="6">
    <location>
        <begin position="1"/>
        <end position="98"/>
    </location>
</feature>
<evidence type="ECO:0000313" key="7">
    <source>
        <dbReference type="EMBL" id="GMN28751.1"/>
    </source>
</evidence>
<keyword evidence="8" id="KW-1185">Reference proteome</keyword>
<dbReference type="Proteomes" id="UP001187192">
    <property type="component" value="Unassembled WGS sequence"/>
</dbReference>
<accession>A0AA88CSS2</accession>
<dbReference type="InterPro" id="IPR033124">
    <property type="entry name" value="Ser_caboxypep_his_AS"/>
</dbReference>
<evidence type="ECO:0000256" key="4">
    <source>
        <dbReference type="ARBA" id="ARBA00022801"/>
    </source>
</evidence>
<dbReference type="PROSITE" id="PS00560">
    <property type="entry name" value="CARBOXYPEPT_SER_HIS"/>
    <property type="match status" value="1"/>
</dbReference>
<evidence type="ECO:0000313" key="8">
    <source>
        <dbReference type="Proteomes" id="UP001187192"/>
    </source>
</evidence>
<keyword evidence="3" id="KW-0645">Protease</keyword>
<keyword evidence="5" id="KW-0325">Glycoprotein</keyword>
<feature type="compositionally biased region" description="Gly residues" evidence="6">
    <location>
        <begin position="18"/>
        <end position="32"/>
    </location>
</feature>
<dbReference type="Gene3D" id="3.40.50.12670">
    <property type="match status" value="1"/>
</dbReference>
<comment type="caution">
    <text evidence="7">The sequence shown here is derived from an EMBL/GenBank/DDBJ whole genome shotgun (WGS) entry which is preliminary data.</text>
</comment>
<evidence type="ECO:0000256" key="5">
    <source>
        <dbReference type="ARBA" id="ARBA00023180"/>
    </source>
</evidence>
<dbReference type="SUPFAM" id="SSF53474">
    <property type="entry name" value="alpha/beta-Hydrolases"/>
    <property type="match status" value="1"/>
</dbReference>
<evidence type="ECO:0000256" key="6">
    <source>
        <dbReference type="SAM" id="MobiDB-lite"/>
    </source>
</evidence>
<dbReference type="EMBL" id="BTGU01008446">
    <property type="protein sequence ID" value="GMN28751.1"/>
    <property type="molecule type" value="Genomic_DNA"/>
</dbReference>
<evidence type="ECO:0000256" key="2">
    <source>
        <dbReference type="ARBA" id="ARBA00022645"/>
    </source>
</evidence>
<feature type="non-terminal residue" evidence="7">
    <location>
        <position position="185"/>
    </location>
</feature>
<keyword evidence="2" id="KW-0121">Carboxypeptidase</keyword>
<sequence>QHPRRDRLPPAREEKGGVPVGGGAGVVTGGPKAGREEKREREREREGRQGARREEKRERGPGRLGWGWGVRRAGGERGCRGGRGPGERGTWGGSGGRGGGVVAGVGGVSCDRAQVAGDGGKIAGDGEDWGGKEQYEVGGWTQVYGDILSYATIRGASHEAPFSQPERSLVLFNSFLAGKPLPEVL</sequence>
<dbReference type="GO" id="GO:0004185">
    <property type="term" value="F:serine-type carboxypeptidase activity"/>
    <property type="evidence" value="ECO:0007669"/>
    <property type="project" value="InterPro"/>
</dbReference>
<reference evidence="7" key="1">
    <citation type="submission" date="2023-07" db="EMBL/GenBank/DDBJ databases">
        <title>draft genome sequence of fig (Ficus carica).</title>
        <authorList>
            <person name="Takahashi T."/>
            <person name="Nishimura K."/>
        </authorList>
    </citation>
    <scope>NUCLEOTIDE SEQUENCE</scope>
</reference>
<comment type="similarity">
    <text evidence="1">Belongs to the peptidase S10 family.</text>
</comment>
<organism evidence="7 8">
    <name type="scientific">Ficus carica</name>
    <name type="common">Common fig</name>
    <dbReference type="NCBI Taxonomy" id="3494"/>
    <lineage>
        <taxon>Eukaryota</taxon>
        <taxon>Viridiplantae</taxon>
        <taxon>Streptophyta</taxon>
        <taxon>Embryophyta</taxon>
        <taxon>Tracheophyta</taxon>
        <taxon>Spermatophyta</taxon>
        <taxon>Magnoliopsida</taxon>
        <taxon>eudicotyledons</taxon>
        <taxon>Gunneridae</taxon>
        <taxon>Pentapetalae</taxon>
        <taxon>rosids</taxon>
        <taxon>fabids</taxon>
        <taxon>Rosales</taxon>
        <taxon>Moraceae</taxon>
        <taxon>Ficeae</taxon>
        <taxon>Ficus</taxon>
    </lineage>
</organism>
<evidence type="ECO:0000256" key="3">
    <source>
        <dbReference type="ARBA" id="ARBA00022670"/>
    </source>
</evidence>
<proteinExistence type="inferred from homology"/>
<dbReference type="GO" id="GO:0006508">
    <property type="term" value="P:proteolysis"/>
    <property type="evidence" value="ECO:0007669"/>
    <property type="project" value="UniProtKB-KW"/>
</dbReference>
<feature type="compositionally biased region" description="Basic and acidic residues" evidence="6">
    <location>
        <begin position="1"/>
        <end position="16"/>
    </location>
</feature>
<keyword evidence="4" id="KW-0378">Hydrolase</keyword>
<dbReference type="InterPro" id="IPR029058">
    <property type="entry name" value="AB_hydrolase_fold"/>
</dbReference>
<dbReference type="InterPro" id="IPR001563">
    <property type="entry name" value="Peptidase_S10"/>
</dbReference>
<gene>
    <name evidence="7" type="ORF">TIFTF001_050558</name>
</gene>
<feature type="compositionally biased region" description="Basic and acidic residues" evidence="6">
    <location>
        <begin position="33"/>
        <end position="61"/>
    </location>
</feature>
<evidence type="ECO:0000256" key="1">
    <source>
        <dbReference type="ARBA" id="ARBA00009431"/>
    </source>
</evidence>
<feature type="compositionally biased region" description="Gly residues" evidence="6">
    <location>
        <begin position="81"/>
        <end position="98"/>
    </location>
</feature>